<dbReference type="Pfam" id="PF08241">
    <property type="entry name" value="Methyltransf_11"/>
    <property type="match status" value="1"/>
</dbReference>
<evidence type="ECO:0000313" key="3">
    <source>
        <dbReference type="Proteomes" id="UP000515369"/>
    </source>
</evidence>
<dbReference type="PANTHER" id="PTHR43591">
    <property type="entry name" value="METHYLTRANSFERASE"/>
    <property type="match status" value="1"/>
</dbReference>
<feature type="domain" description="Methyltransferase type 11" evidence="1">
    <location>
        <begin position="46"/>
        <end position="137"/>
    </location>
</feature>
<dbReference type="InterPro" id="IPR013216">
    <property type="entry name" value="Methyltransf_11"/>
</dbReference>
<evidence type="ECO:0000313" key="2">
    <source>
        <dbReference type="EMBL" id="QMW00982.1"/>
    </source>
</evidence>
<keyword evidence="2" id="KW-0489">Methyltransferase</keyword>
<dbReference type="EMBL" id="CP059732">
    <property type="protein sequence ID" value="QMW00982.1"/>
    <property type="molecule type" value="Genomic_DNA"/>
</dbReference>
<dbReference type="Gene3D" id="3.40.50.150">
    <property type="entry name" value="Vaccinia Virus protein VP39"/>
    <property type="match status" value="1"/>
</dbReference>
<organism evidence="2 3">
    <name type="scientific">Spirosoma foliorum</name>
    <dbReference type="NCBI Taxonomy" id="2710596"/>
    <lineage>
        <taxon>Bacteria</taxon>
        <taxon>Pseudomonadati</taxon>
        <taxon>Bacteroidota</taxon>
        <taxon>Cytophagia</taxon>
        <taxon>Cytophagales</taxon>
        <taxon>Cytophagaceae</taxon>
        <taxon>Spirosoma</taxon>
    </lineage>
</organism>
<dbReference type="Proteomes" id="UP000515369">
    <property type="component" value="Chromosome"/>
</dbReference>
<sequence>MGSQKMQAQLWSIAAQDWADYQETTLLPVFEQIAHDFSQIPARALLDVGCGSGLFCQLALQQGLNVSGLDATAELITIAQRKAPNGHFTTGDMEEMPYPDHSFDLVTGINSFQYAASPVQALKEAYRVLKPTGKLVVAIWGKAQECQAAVYLKALGALMPPPPPGTPGPFALSEDGALEKLVGDAGFQPGMRQRVSCPFVYPDLHTALKGLLSAGPAQRAIGNTSYEAAAEAVTNAIAPFRTELGGYRMGNTFYILEATK</sequence>
<dbReference type="GO" id="GO:0032259">
    <property type="term" value="P:methylation"/>
    <property type="evidence" value="ECO:0007669"/>
    <property type="project" value="UniProtKB-KW"/>
</dbReference>
<proteinExistence type="predicted"/>
<dbReference type="GO" id="GO:0008757">
    <property type="term" value="F:S-adenosylmethionine-dependent methyltransferase activity"/>
    <property type="evidence" value="ECO:0007669"/>
    <property type="project" value="InterPro"/>
</dbReference>
<protein>
    <submittedName>
        <fullName evidence="2">Class I SAM-dependent methyltransferase</fullName>
    </submittedName>
</protein>
<dbReference type="KEGG" id="sfol:H3H32_23795"/>
<dbReference type="InterPro" id="IPR029063">
    <property type="entry name" value="SAM-dependent_MTases_sf"/>
</dbReference>
<dbReference type="AlphaFoldDB" id="A0A7G5GQ40"/>
<dbReference type="PANTHER" id="PTHR43591:SF24">
    <property type="entry name" value="2-METHOXY-6-POLYPRENYL-1,4-BENZOQUINOL METHYLASE, MITOCHONDRIAL"/>
    <property type="match status" value="1"/>
</dbReference>
<dbReference type="SUPFAM" id="SSF53335">
    <property type="entry name" value="S-adenosyl-L-methionine-dependent methyltransferases"/>
    <property type="match status" value="1"/>
</dbReference>
<keyword evidence="3" id="KW-1185">Reference proteome</keyword>
<dbReference type="RefSeq" id="WP_182458095.1">
    <property type="nucleotide sequence ID" value="NZ_CP059732.1"/>
</dbReference>
<gene>
    <name evidence="2" type="ORF">H3H32_23795</name>
</gene>
<keyword evidence="2" id="KW-0808">Transferase</keyword>
<evidence type="ECO:0000259" key="1">
    <source>
        <dbReference type="Pfam" id="PF08241"/>
    </source>
</evidence>
<accession>A0A7G5GQ40</accession>
<name>A0A7G5GQ40_9BACT</name>
<dbReference type="CDD" id="cd02440">
    <property type="entry name" value="AdoMet_MTases"/>
    <property type="match status" value="1"/>
</dbReference>
<reference evidence="2 3" key="1">
    <citation type="submission" date="2020-07" db="EMBL/GenBank/DDBJ databases">
        <title>Spirosoma foliorum sp. nov., isolated from the leaves on the Nejang mountain Korea, Republic of.</title>
        <authorList>
            <person name="Ho H."/>
            <person name="Lee Y.-J."/>
            <person name="Nurcahyanto D.-A."/>
            <person name="Kim S.-G."/>
        </authorList>
    </citation>
    <scope>NUCLEOTIDE SEQUENCE [LARGE SCALE GENOMIC DNA]</scope>
    <source>
        <strain evidence="2 3">PL0136</strain>
    </source>
</reference>